<evidence type="ECO:0000259" key="1">
    <source>
        <dbReference type="Pfam" id="PF01261"/>
    </source>
</evidence>
<organism evidence="2 3">
    <name type="scientific">Dictyobacter arantiisoli</name>
    <dbReference type="NCBI Taxonomy" id="2014874"/>
    <lineage>
        <taxon>Bacteria</taxon>
        <taxon>Bacillati</taxon>
        <taxon>Chloroflexota</taxon>
        <taxon>Ktedonobacteria</taxon>
        <taxon>Ktedonobacterales</taxon>
        <taxon>Dictyobacteraceae</taxon>
        <taxon>Dictyobacter</taxon>
    </lineage>
</organism>
<dbReference type="Proteomes" id="UP000322530">
    <property type="component" value="Unassembled WGS sequence"/>
</dbReference>
<dbReference type="PANTHER" id="PTHR12110:SF53">
    <property type="entry name" value="BLR5974 PROTEIN"/>
    <property type="match status" value="1"/>
</dbReference>
<accession>A0A5A5T961</accession>
<protein>
    <submittedName>
        <fullName evidence="2">Xylose isomerase</fullName>
    </submittedName>
</protein>
<dbReference type="Pfam" id="PF01261">
    <property type="entry name" value="AP_endonuc_2"/>
    <property type="match status" value="1"/>
</dbReference>
<keyword evidence="2" id="KW-0413">Isomerase</keyword>
<gene>
    <name evidence="2" type="ORF">KDI_11370</name>
</gene>
<keyword evidence="3" id="KW-1185">Reference proteome</keyword>
<dbReference type="InterPro" id="IPR050312">
    <property type="entry name" value="IolE/XylAMocC-like"/>
</dbReference>
<name>A0A5A5T961_9CHLR</name>
<evidence type="ECO:0000313" key="3">
    <source>
        <dbReference type="Proteomes" id="UP000322530"/>
    </source>
</evidence>
<comment type="caution">
    <text evidence="2">The sequence shown here is derived from an EMBL/GenBank/DDBJ whole genome shotgun (WGS) entry which is preliminary data.</text>
</comment>
<dbReference type="RefSeq" id="WP_149400582.1">
    <property type="nucleotide sequence ID" value="NZ_BIXY01000011.1"/>
</dbReference>
<dbReference type="EMBL" id="BIXY01000011">
    <property type="protein sequence ID" value="GCF07573.1"/>
    <property type="molecule type" value="Genomic_DNA"/>
</dbReference>
<dbReference type="OrthoDB" id="9815124at2"/>
<dbReference type="InterPro" id="IPR036237">
    <property type="entry name" value="Xyl_isomerase-like_sf"/>
</dbReference>
<dbReference type="InterPro" id="IPR013022">
    <property type="entry name" value="Xyl_isomerase-like_TIM-brl"/>
</dbReference>
<dbReference type="PANTHER" id="PTHR12110">
    <property type="entry name" value="HYDROXYPYRUVATE ISOMERASE"/>
    <property type="match status" value="1"/>
</dbReference>
<dbReference type="Gene3D" id="3.20.20.150">
    <property type="entry name" value="Divalent-metal-dependent TIM barrel enzymes"/>
    <property type="match status" value="1"/>
</dbReference>
<evidence type="ECO:0000313" key="2">
    <source>
        <dbReference type="EMBL" id="GCF07573.1"/>
    </source>
</evidence>
<dbReference type="AlphaFoldDB" id="A0A5A5T961"/>
<proteinExistence type="predicted"/>
<sequence>MIHLSAFADEISPDLNEQIAVLHSENIHYIDLRSVWKVNVLDFSDQQIEDIKRTLKEARIGVAAIGSPIGKVPIDSSFEEQLHRFERALKIAQALSAPYIRIFSFYPPIQDEAGSSNPAAYRDEVLSNLREMTRLARAAGIILIHENEKAIYGDSIERNVDLLKSINDPHFRAVLDPANYLQCDQVPYPGAYEAIAPWLEYVHVKDVRTDGTMAVAGDGAASWSAILERLRRDGYAGFVALEPHLQSAGQYQGFSGPELFHQASRALQDLLRAMGWSYA</sequence>
<reference evidence="2 3" key="1">
    <citation type="submission" date="2019-01" db="EMBL/GenBank/DDBJ databases">
        <title>Draft genome sequence of Dictyobacter sp. Uno17.</title>
        <authorList>
            <person name="Wang C.M."/>
            <person name="Zheng Y."/>
            <person name="Sakai Y."/>
            <person name="Abe K."/>
            <person name="Yokota A."/>
            <person name="Yabe S."/>
        </authorList>
    </citation>
    <scope>NUCLEOTIDE SEQUENCE [LARGE SCALE GENOMIC DNA]</scope>
    <source>
        <strain evidence="2 3">Uno17</strain>
    </source>
</reference>
<dbReference type="SUPFAM" id="SSF51658">
    <property type="entry name" value="Xylose isomerase-like"/>
    <property type="match status" value="1"/>
</dbReference>
<feature type="domain" description="Xylose isomerase-like TIM barrel" evidence="1">
    <location>
        <begin position="39"/>
        <end position="245"/>
    </location>
</feature>
<dbReference type="GO" id="GO:0016853">
    <property type="term" value="F:isomerase activity"/>
    <property type="evidence" value="ECO:0007669"/>
    <property type="project" value="UniProtKB-KW"/>
</dbReference>